<evidence type="ECO:0000313" key="2">
    <source>
        <dbReference type="Proteomes" id="UP001142374"/>
    </source>
</evidence>
<gene>
    <name evidence="1" type="ORF">NQU55_15420</name>
</gene>
<sequence length="70" mass="7396">MHAKSVQQHAHGILRALSLGVPSAADAFLLQRTDHLAVDGETDCAVVTAGDIGAADETEDDHPHLQEDRA</sequence>
<accession>A0A9X2LH52</accession>
<organism evidence="1 2">
    <name type="scientific">Streptomyces telluris</name>
    <dbReference type="NCBI Taxonomy" id="2720021"/>
    <lineage>
        <taxon>Bacteria</taxon>
        <taxon>Bacillati</taxon>
        <taxon>Actinomycetota</taxon>
        <taxon>Actinomycetes</taxon>
        <taxon>Kitasatosporales</taxon>
        <taxon>Streptomycetaceae</taxon>
        <taxon>Streptomyces</taxon>
    </lineage>
</organism>
<keyword evidence="2" id="KW-1185">Reference proteome</keyword>
<dbReference type="EMBL" id="JANIID010000012">
    <property type="protein sequence ID" value="MCQ8771145.1"/>
    <property type="molecule type" value="Genomic_DNA"/>
</dbReference>
<dbReference type="RefSeq" id="WP_240976810.1">
    <property type="nucleotide sequence ID" value="NZ_JAATER010000377.1"/>
</dbReference>
<reference evidence="1" key="1">
    <citation type="submission" date="2022-06" db="EMBL/GenBank/DDBJ databases">
        <title>WGS of actinobacteria.</title>
        <authorList>
            <person name="Thawai C."/>
        </authorList>
    </citation>
    <scope>NUCLEOTIDE SEQUENCE</scope>
    <source>
        <strain evidence="1">AA8</strain>
    </source>
</reference>
<dbReference type="Proteomes" id="UP001142374">
    <property type="component" value="Unassembled WGS sequence"/>
</dbReference>
<name>A0A9X2LH52_9ACTN</name>
<proteinExistence type="predicted"/>
<protein>
    <submittedName>
        <fullName evidence="1">Uncharacterized protein</fullName>
    </submittedName>
</protein>
<comment type="caution">
    <text evidence="1">The sequence shown here is derived from an EMBL/GenBank/DDBJ whole genome shotgun (WGS) entry which is preliminary data.</text>
</comment>
<dbReference type="AlphaFoldDB" id="A0A9X2LH52"/>
<evidence type="ECO:0000313" key="1">
    <source>
        <dbReference type="EMBL" id="MCQ8771145.1"/>
    </source>
</evidence>